<comment type="similarity">
    <text evidence="2">Belongs to the DNA polymerase delta/II small subunit family.</text>
</comment>
<feature type="domain" description="DNA polymerase alpha/delta/epsilon subunit B" evidence="10">
    <location>
        <begin position="221"/>
        <end position="454"/>
    </location>
</feature>
<evidence type="ECO:0000256" key="8">
    <source>
        <dbReference type="ARBA" id="ARBA00023242"/>
    </source>
</evidence>
<gene>
    <name evidence="12" type="ORF">A7U60_g4857</name>
</gene>
<evidence type="ECO:0000256" key="5">
    <source>
        <dbReference type="ARBA" id="ARBA00022695"/>
    </source>
</evidence>
<keyword evidence="13" id="KW-1185">Reference proteome</keyword>
<dbReference type="PANTHER" id="PTHR10416">
    <property type="entry name" value="DNA POLYMERASE DELTA SUBUNIT 2"/>
    <property type="match status" value="1"/>
</dbReference>
<dbReference type="Proteomes" id="UP000757232">
    <property type="component" value="Unassembled WGS sequence"/>
</dbReference>
<evidence type="ECO:0000259" key="10">
    <source>
        <dbReference type="Pfam" id="PF04042"/>
    </source>
</evidence>
<evidence type="ECO:0000256" key="2">
    <source>
        <dbReference type="ARBA" id="ARBA00006035"/>
    </source>
</evidence>
<evidence type="ECO:0000256" key="9">
    <source>
        <dbReference type="ARBA" id="ARBA00049244"/>
    </source>
</evidence>
<dbReference type="InterPro" id="IPR040663">
    <property type="entry name" value="DNA_pol_D_N"/>
</dbReference>
<evidence type="ECO:0000313" key="12">
    <source>
        <dbReference type="EMBL" id="OCB88070.1"/>
    </source>
</evidence>
<dbReference type="Gene3D" id="2.40.50.430">
    <property type="match status" value="1"/>
</dbReference>
<dbReference type="Gene3D" id="3.60.21.50">
    <property type="match status" value="1"/>
</dbReference>
<keyword evidence="8" id="KW-0539">Nucleus</keyword>
<dbReference type="GO" id="GO:0006273">
    <property type="term" value="P:lagging strand elongation"/>
    <property type="evidence" value="ECO:0007669"/>
    <property type="project" value="UniProtKB-ARBA"/>
</dbReference>
<accession>A0A9Q5HY96</accession>
<dbReference type="OrthoDB" id="3763at2759"/>
<dbReference type="AlphaFoldDB" id="A0A9Q5HY96"/>
<dbReference type="GO" id="GO:0003677">
    <property type="term" value="F:DNA binding"/>
    <property type="evidence" value="ECO:0007669"/>
    <property type="project" value="InterPro"/>
</dbReference>
<keyword evidence="4" id="KW-0808">Transferase</keyword>
<dbReference type="InterPro" id="IPR007185">
    <property type="entry name" value="DNA_pol_a/d/e_bsu"/>
</dbReference>
<keyword evidence="6" id="KW-0235">DNA replication</keyword>
<comment type="subcellular location">
    <subcellularLocation>
        <location evidence="1">Nucleus</location>
    </subcellularLocation>
</comment>
<dbReference type="GO" id="GO:0006281">
    <property type="term" value="P:DNA repair"/>
    <property type="evidence" value="ECO:0007669"/>
    <property type="project" value="UniProtKB-ARBA"/>
</dbReference>
<evidence type="ECO:0000259" key="11">
    <source>
        <dbReference type="Pfam" id="PF18018"/>
    </source>
</evidence>
<evidence type="ECO:0000256" key="1">
    <source>
        <dbReference type="ARBA" id="ARBA00004123"/>
    </source>
</evidence>
<keyword evidence="5" id="KW-0548">Nucleotidyltransferase</keyword>
<dbReference type="Pfam" id="PF04042">
    <property type="entry name" value="DNA_pol_E_B"/>
    <property type="match status" value="1"/>
</dbReference>
<dbReference type="Pfam" id="PF18018">
    <property type="entry name" value="DNA_pol_D_N"/>
    <property type="match status" value="1"/>
</dbReference>
<keyword evidence="7" id="KW-0239">DNA-directed DNA polymerase</keyword>
<dbReference type="InterPro" id="IPR024826">
    <property type="entry name" value="DNA_pol_delta/II_ssu"/>
</dbReference>
<proteinExistence type="inferred from homology"/>
<evidence type="ECO:0000256" key="4">
    <source>
        <dbReference type="ARBA" id="ARBA00022679"/>
    </source>
</evidence>
<evidence type="ECO:0000313" key="13">
    <source>
        <dbReference type="Proteomes" id="UP000757232"/>
    </source>
</evidence>
<evidence type="ECO:0000256" key="6">
    <source>
        <dbReference type="ARBA" id="ARBA00022705"/>
    </source>
</evidence>
<reference evidence="12" key="1">
    <citation type="submission" date="2016-06" db="EMBL/GenBank/DDBJ databases">
        <title>Draft Genome sequence of the fungus Inonotus baumii.</title>
        <authorList>
            <person name="Zhu H."/>
            <person name="Lin W."/>
        </authorList>
    </citation>
    <scope>NUCLEOTIDE SEQUENCE</scope>
    <source>
        <strain evidence="12">821</strain>
    </source>
</reference>
<dbReference type="EMBL" id="LNZH02000185">
    <property type="protein sequence ID" value="OCB88070.1"/>
    <property type="molecule type" value="Genomic_DNA"/>
</dbReference>
<name>A0A9Q5HY96_SANBA</name>
<organism evidence="12 13">
    <name type="scientific">Sanghuangporus baumii</name>
    <name type="common">Phellinus baumii</name>
    <dbReference type="NCBI Taxonomy" id="108892"/>
    <lineage>
        <taxon>Eukaryota</taxon>
        <taxon>Fungi</taxon>
        <taxon>Dikarya</taxon>
        <taxon>Basidiomycota</taxon>
        <taxon>Agaricomycotina</taxon>
        <taxon>Agaricomycetes</taxon>
        <taxon>Hymenochaetales</taxon>
        <taxon>Hymenochaetaceae</taxon>
        <taxon>Sanghuangporus</taxon>
    </lineage>
</organism>
<feature type="domain" description="DNA polymerase delta subunit OB-fold" evidence="11">
    <location>
        <begin position="45"/>
        <end position="191"/>
    </location>
</feature>
<dbReference type="GO" id="GO:0003887">
    <property type="term" value="F:DNA-directed DNA polymerase activity"/>
    <property type="evidence" value="ECO:0007669"/>
    <property type="project" value="UniProtKB-KW"/>
</dbReference>
<dbReference type="EC" id="2.7.7.7" evidence="3"/>
<evidence type="ECO:0000256" key="7">
    <source>
        <dbReference type="ARBA" id="ARBA00022932"/>
    </source>
</evidence>
<dbReference type="GO" id="GO:0043625">
    <property type="term" value="C:delta DNA polymerase complex"/>
    <property type="evidence" value="ECO:0007669"/>
    <property type="project" value="TreeGrafter"/>
</dbReference>
<dbReference type="PANTHER" id="PTHR10416:SF0">
    <property type="entry name" value="DNA POLYMERASE DELTA SUBUNIT 2"/>
    <property type="match status" value="1"/>
</dbReference>
<sequence length="508" mass="56369">MPSVANIEPLPVRNSVQRGECNQIELTPDTPSFVLSTEHKSYRHQFSNIYFARLVLLKSIVEERARERWRGLRGSPPLVPRVLDVVTSQVCFIIGTVYMNMPQKPNVLEDVERDRSLPEPPAREKYLSSDDEIVLEDDSGRIQLVGDALMRVIDEEGRGIQTGWGNVLVSGVIMAALGRETSSGAFEVKDVCFPGMAPKLYKNPGSNESMEIDTDSRDEWVAFISGLEIDLETITDLRVQMLVEYLAGEGGAQEDDVLQITRLIIAGNSLAPVPITSEAKPSITDNSSRLKRFGQESSNFSPAPTNALGEFLHDIASVMPIHLLPGAKDPSSTLLPQQALPRGMFGDAKSFQNFTCETNPVWLGLKSTSSETGQNNFQRLLYVHSGQSVEDMYKYVPSPPTTRLDLACATLQWRHTAPTAPDTLWCYPYLNTDPFVVKQTPDLYIAGCQPEFATRLVSSNDFGDDSEVERRCRVVLVPSFKDSGCLVLVNLRNLEVKCVEFGLLGQHE</sequence>
<comment type="catalytic activity">
    <reaction evidence="9">
        <text>DNA(n) + a 2'-deoxyribonucleoside 5'-triphosphate = DNA(n+1) + diphosphate</text>
        <dbReference type="Rhea" id="RHEA:22508"/>
        <dbReference type="Rhea" id="RHEA-COMP:17339"/>
        <dbReference type="Rhea" id="RHEA-COMP:17340"/>
        <dbReference type="ChEBI" id="CHEBI:33019"/>
        <dbReference type="ChEBI" id="CHEBI:61560"/>
        <dbReference type="ChEBI" id="CHEBI:173112"/>
        <dbReference type="EC" id="2.7.7.7"/>
    </reaction>
</comment>
<dbReference type="FunFam" id="2.40.50.430:FF:000002">
    <property type="entry name" value="DNA polymerase delta subunit"/>
    <property type="match status" value="1"/>
</dbReference>
<protein>
    <recommendedName>
        <fullName evidence="3">DNA-directed DNA polymerase</fullName>
        <ecNumber evidence="3">2.7.7.7</ecNumber>
    </recommendedName>
</protein>
<comment type="caution">
    <text evidence="12">The sequence shown here is derived from an EMBL/GenBank/DDBJ whole genome shotgun (WGS) entry which is preliminary data.</text>
</comment>
<evidence type="ECO:0000256" key="3">
    <source>
        <dbReference type="ARBA" id="ARBA00012417"/>
    </source>
</evidence>